<evidence type="ECO:0000313" key="1">
    <source>
        <dbReference type="EMBL" id="AIF84308.1"/>
    </source>
</evidence>
<dbReference type="Proteomes" id="UP000028194">
    <property type="component" value="Chromosome"/>
</dbReference>
<gene>
    <name evidence="1" type="ORF">NTE_02254</name>
</gene>
<dbReference type="STRING" id="1459636.NTE_02254"/>
<accession>A0A075MT64</accession>
<keyword evidence="2" id="KW-1185">Reference proteome</keyword>
<organism evidence="1 2">
    <name type="scientific">Candidatus Nitrososphaera evergladensis SR1</name>
    <dbReference type="NCBI Taxonomy" id="1459636"/>
    <lineage>
        <taxon>Archaea</taxon>
        <taxon>Nitrososphaerota</taxon>
        <taxon>Nitrososphaeria</taxon>
        <taxon>Nitrososphaerales</taxon>
        <taxon>Nitrososphaeraceae</taxon>
        <taxon>Nitrososphaera</taxon>
    </lineage>
</organism>
<evidence type="ECO:0000313" key="2">
    <source>
        <dbReference type="Proteomes" id="UP000028194"/>
    </source>
</evidence>
<dbReference type="EMBL" id="CP007174">
    <property type="protein sequence ID" value="AIF84308.1"/>
    <property type="molecule type" value="Genomic_DNA"/>
</dbReference>
<proteinExistence type="predicted"/>
<dbReference type="AlphaFoldDB" id="A0A075MT64"/>
<dbReference type="HOGENOM" id="CLU_1275365_0_0_2"/>
<name>A0A075MT64_9ARCH</name>
<protein>
    <submittedName>
        <fullName evidence="1">Uncharacterized protein</fullName>
    </submittedName>
</protein>
<sequence length="215" mass="24331">MSLVEQRLLSQKERLKIESRLANYRIPIQILQLVAEECNCGDVVSGTREVHGRSKKPSLISRMNDQSLIQLKQIFLDCDDSSSRFRFAVLLSTKFPPVSYKFVLSDKLHGRSDQEYIFDVCIFSRSTEELVAVGMQNNDASRSATDAKSLNNFLSIMNDVFAAYPSVRSAYYSSSYGYDCSPSNLATKKQLGASTDNTEINFLEFRDGVYREIRG</sequence>
<reference evidence="1 2" key="1">
    <citation type="journal article" date="2014" name="PLoS ONE">
        <title>Genome Sequence of Candidatus Nitrososphaera evergladensis from Group I.1b Enriched from Everglades Soil Reveals Novel Genomic Features of the Ammonia-Oxidizing Archaea.</title>
        <authorList>
            <person name="Zhalnina K.V."/>
            <person name="Dias R."/>
            <person name="Leonard M.T."/>
            <person name="Dorr de Quadros P."/>
            <person name="Camargo F.A."/>
            <person name="Drew J.C."/>
            <person name="Farmerie W.G."/>
            <person name="Daroub S.H."/>
            <person name="Triplett E.W."/>
        </authorList>
    </citation>
    <scope>NUCLEOTIDE SEQUENCE [LARGE SCALE GENOMIC DNA]</scope>
    <source>
        <strain evidence="1 2">SR1</strain>
    </source>
</reference>
<dbReference type="KEGG" id="nev:NTE_02254"/>